<evidence type="ECO:0000259" key="5">
    <source>
        <dbReference type="PROSITE" id="PS00622"/>
    </source>
</evidence>
<sequence>MGNGQNTSYTLIHRARDLGDEEAWERLVEHYRRFIYFILHKLNVADSDVDDLCQQVLMKLLNDLAEFDREKGRFRPWLSAKIRDAAFGHFRRVGSYQRRLDGLRAETELQVQPAEVDAIIEKEWATYITRQAMDRVRAVFQGQAIHVFELGMTGLSAREIAEKTGLTVSSVYTLRKRVKNRLYLEVLDLTADLES</sequence>
<evidence type="ECO:0000256" key="3">
    <source>
        <dbReference type="ARBA" id="ARBA00023125"/>
    </source>
</evidence>
<keyword evidence="7" id="KW-1185">Reference proteome</keyword>
<dbReference type="EMBL" id="JARVCO010000006">
    <property type="protein sequence ID" value="MDZ8117824.1"/>
    <property type="molecule type" value="Genomic_DNA"/>
</dbReference>
<feature type="domain" description="HTH luxR-type" evidence="5">
    <location>
        <begin position="154"/>
        <end position="181"/>
    </location>
</feature>
<comment type="caution">
    <text evidence="6">The sequence shown here is derived from an EMBL/GenBank/DDBJ whole genome shotgun (WGS) entry which is preliminary data.</text>
</comment>
<reference evidence="6 7" key="1">
    <citation type="journal article" date="2024" name="Appl. Environ. Microbiol.">
        <title>Pontiella agarivorans sp. nov., a novel marine anaerobic bacterium capable of degrading macroalgal polysaccharides and fixing nitrogen.</title>
        <authorList>
            <person name="Liu N."/>
            <person name="Kivenson V."/>
            <person name="Peng X."/>
            <person name="Cui Z."/>
            <person name="Lankiewicz T.S."/>
            <person name="Gosselin K.M."/>
            <person name="English C.J."/>
            <person name="Blair E.M."/>
            <person name="O'Malley M.A."/>
            <person name="Valentine D.L."/>
        </authorList>
    </citation>
    <scope>NUCLEOTIDE SEQUENCE [LARGE SCALE GENOMIC DNA]</scope>
    <source>
        <strain evidence="6 7">NLcol2</strain>
    </source>
</reference>
<dbReference type="Proteomes" id="UP001290861">
    <property type="component" value="Unassembled WGS sequence"/>
</dbReference>
<dbReference type="InterPro" id="IPR039425">
    <property type="entry name" value="RNA_pol_sigma-70-like"/>
</dbReference>
<dbReference type="PANTHER" id="PTHR43133">
    <property type="entry name" value="RNA POLYMERASE ECF-TYPE SIGMA FACTO"/>
    <property type="match status" value="1"/>
</dbReference>
<dbReference type="PANTHER" id="PTHR43133:SF8">
    <property type="entry name" value="RNA POLYMERASE SIGMA FACTOR HI_1459-RELATED"/>
    <property type="match status" value="1"/>
</dbReference>
<dbReference type="NCBIfam" id="TIGR02937">
    <property type="entry name" value="sigma70-ECF"/>
    <property type="match status" value="1"/>
</dbReference>
<dbReference type="PROSITE" id="PS00622">
    <property type="entry name" value="HTH_LUXR_1"/>
    <property type="match status" value="1"/>
</dbReference>
<dbReference type="Gene3D" id="1.10.1740.10">
    <property type="match status" value="1"/>
</dbReference>
<gene>
    <name evidence="6" type="ORF">P9H32_04230</name>
</gene>
<dbReference type="InterPro" id="IPR014284">
    <property type="entry name" value="RNA_pol_sigma-70_dom"/>
</dbReference>
<protein>
    <submittedName>
        <fullName evidence="6">Sigma-70 family RNA polymerase sigma factor</fullName>
    </submittedName>
</protein>
<accession>A0ABU5MUC8</accession>
<dbReference type="Pfam" id="PF04542">
    <property type="entry name" value="Sigma70_r2"/>
    <property type="match status" value="1"/>
</dbReference>
<dbReference type="InterPro" id="IPR007627">
    <property type="entry name" value="RNA_pol_sigma70_r2"/>
</dbReference>
<dbReference type="InterPro" id="IPR013325">
    <property type="entry name" value="RNA_pol_sigma_r2"/>
</dbReference>
<evidence type="ECO:0000313" key="7">
    <source>
        <dbReference type="Proteomes" id="UP001290861"/>
    </source>
</evidence>
<evidence type="ECO:0000256" key="2">
    <source>
        <dbReference type="ARBA" id="ARBA00023082"/>
    </source>
</evidence>
<dbReference type="InterPro" id="IPR000792">
    <property type="entry name" value="Tscrpt_reg_LuxR_C"/>
</dbReference>
<keyword evidence="2" id="KW-0731">Sigma factor</keyword>
<name>A0ABU5MUC8_9BACT</name>
<keyword evidence="3" id="KW-0238">DNA-binding</keyword>
<dbReference type="RefSeq" id="WP_322607627.1">
    <property type="nucleotide sequence ID" value="NZ_JARVCO010000006.1"/>
</dbReference>
<keyword evidence="1" id="KW-0805">Transcription regulation</keyword>
<dbReference type="SUPFAM" id="SSF88946">
    <property type="entry name" value="Sigma2 domain of RNA polymerase sigma factors"/>
    <property type="match status" value="1"/>
</dbReference>
<proteinExistence type="predicted"/>
<evidence type="ECO:0000256" key="1">
    <source>
        <dbReference type="ARBA" id="ARBA00023015"/>
    </source>
</evidence>
<keyword evidence="4" id="KW-0804">Transcription</keyword>
<evidence type="ECO:0000256" key="4">
    <source>
        <dbReference type="ARBA" id="ARBA00023163"/>
    </source>
</evidence>
<evidence type="ECO:0000313" key="6">
    <source>
        <dbReference type="EMBL" id="MDZ8117824.1"/>
    </source>
</evidence>
<organism evidence="6 7">
    <name type="scientific">Pontiella agarivorans</name>
    <dbReference type="NCBI Taxonomy" id="3038953"/>
    <lineage>
        <taxon>Bacteria</taxon>
        <taxon>Pseudomonadati</taxon>
        <taxon>Kiritimatiellota</taxon>
        <taxon>Kiritimatiellia</taxon>
        <taxon>Kiritimatiellales</taxon>
        <taxon>Pontiellaceae</taxon>
        <taxon>Pontiella</taxon>
    </lineage>
</organism>